<proteinExistence type="predicted"/>
<dbReference type="GO" id="GO:0004422">
    <property type="term" value="F:hypoxanthine phosphoribosyltransferase activity"/>
    <property type="evidence" value="ECO:0007669"/>
    <property type="project" value="TreeGrafter"/>
</dbReference>
<dbReference type="InterPro" id="IPR029057">
    <property type="entry name" value="PRTase-like"/>
</dbReference>
<dbReference type="GO" id="GO:0006178">
    <property type="term" value="P:guanine salvage"/>
    <property type="evidence" value="ECO:0007669"/>
    <property type="project" value="TreeGrafter"/>
</dbReference>
<dbReference type="InterPro" id="IPR000836">
    <property type="entry name" value="PRTase_dom"/>
</dbReference>
<dbReference type="EMBL" id="PFMC01000081">
    <property type="protein sequence ID" value="PIY93905.1"/>
    <property type="molecule type" value="Genomic_DNA"/>
</dbReference>
<dbReference type="GO" id="GO:0032263">
    <property type="term" value="P:GMP salvage"/>
    <property type="evidence" value="ECO:0007669"/>
    <property type="project" value="TreeGrafter"/>
</dbReference>
<comment type="catalytic activity">
    <reaction evidence="1">
        <text>GMP + diphosphate = guanine + 5-phospho-alpha-D-ribose 1-diphosphate</text>
        <dbReference type="Rhea" id="RHEA:25424"/>
        <dbReference type="ChEBI" id="CHEBI:16235"/>
        <dbReference type="ChEBI" id="CHEBI:33019"/>
        <dbReference type="ChEBI" id="CHEBI:58017"/>
        <dbReference type="ChEBI" id="CHEBI:58115"/>
        <dbReference type="EC" id="2.4.2.8"/>
    </reaction>
    <physiologicalReaction direction="right-to-left" evidence="1">
        <dbReference type="Rhea" id="RHEA:25426"/>
    </physiologicalReaction>
</comment>
<feature type="domain" description="Phosphoribosyltransferase" evidence="3">
    <location>
        <begin position="24"/>
        <end position="147"/>
    </location>
</feature>
<dbReference type="GO" id="GO:0005829">
    <property type="term" value="C:cytosol"/>
    <property type="evidence" value="ECO:0007669"/>
    <property type="project" value="TreeGrafter"/>
</dbReference>
<dbReference type="SUPFAM" id="SSF53271">
    <property type="entry name" value="PRTase-like"/>
    <property type="match status" value="1"/>
</dbReference>
<evidence type="ECO:0000259" key="3">
    <source>
        <dbReference type="Pfam" id="PF00156"/>
    </source>
</evidence>
<evidence type="ECO:0000313" key="5">
    <source>
        <dbReference type="Proteomes" id="UP000228689"/>
    </source>
</evidence>
<dbReference type="Proteomes" id="UP000228689">
    <property type="component" value="Unassembled WGS sequence"/>
</dbReference>
<sequence length="196" mass="21914">MNQDSTVTLTHGVYKKIIGQEEIASTVDKIADYIVNWYGNFKDTPVLLGVLNGVVYFLVDLHRALQKKGLTAHIDTTAASSYTKPGKQGEVKITKPPKLDLNNRTVIIVEDIVDSGNTARAIIDFILKEYKVKHLDVVALVLRDTDASALNQMRNSITLNYIGIQYADDDWLVGYGFDDDEDGRALPDIYKRVKIL</sequence>
<evidence type="ECO:0000256" key="2">
    <source>
        <dbReference type="ARBA" id="ARBA00049402"/>
    </source>
</evidence>
<dbReference type="CDD" id="cd06223">
    <property type="entry name" value="PRTases_typeI"/>
    <property type="match status" value="1"/>
</dbReference>
<gene>
    <name evidence="4" type="ORF">COY67_03450</name>
</gene>
<dbReference type="Pfam" id="PF00156">
    <property type="entry name" value="Pribosyltran"/>
    <property type="match status" value="1"/>
</dbReference>
<comment type="caution">
    <text evidence="4">The sequence shown here is derived from an EMBL/GenBank/DDBJ whole genome shotgun (WGS) entry which is preliminary data.</text>
</comment>
<dbReference type="AlphaFoldDB" id="A0A2M7RAW1"/>
<dbReference type="InterPro" id="IPR050408">
    <property type="entry name" value="HGPRT"/>
</dbReference>
<organism evidence="4 5">
    <name type="scientific">Candidatus Komeilibacteria bacterium CG_4_10_14_0_8_um_filter_37_78</name>
    <dbReference type="NCBI Taxonomy" id="1974471"/>
    <lineage>
        <taxon>Bacteria</taxon>
        <taxon>Candidatus Komeiliibacteriota</taxon>
    </lineage>
</organism>
<name>A0A2M7RAW1_9BACT</name>
<dbReference type="PANTHER" id="PTHR43340:SF1">
    <property type="entry name" value="HYPOXANTHINE PHOSPHORIBOSYLTRANSFERASE"/>
    <property type="match status" value="1"/>
</dbReference>
<comment type="catalytic activity">
    <reaction evidence="2">
        <text>IMP + diphosphate = hypoxanthine + 5-phospho-alpha-D-ribose 1-diphosphate</text>
        <dbReference type="Rhea" id="RHEA:17973"/>
        <dbReference type="ChEBI" id="CHEBI:17368"/>
        <dbReference type="ChEBI" id="CHEBI:33019"/>
        <dbReference type="ChEBI" id="CHEBI:58017"/>
        <dbReference type="ChEBI" id="CHEBI:58053"/>
        <dbReference type="EC" id="2.4.2.8"/>
    </reaction>
    <physiologicalReaction direction="right-to-left" evidence="2">
        <dbReference type="Rhea" id="RHEA:17975"/>
    </physiologicalReaction>
</comment>
<dbReference type="PANTHER" id="PTHR43340">
    <property type="entry name" value="HYPOXANTHINE-GUANINE PHOSPHORIBOSYLTRANSFERASE"/>
    <property type="match status" value="1"/>
</dbReference>
<accession>A0A2M7RAW1</accession>
<evidence type="ECO:0000256" key="1">
    <source>
        <dbReference type="ARBA" id="ARBA00048811"/>
    </source>
</evidence>
<evidence type="ECO:0000313" key="4">
    <source>
        <dbReference type="EMBL" id="PIY93905.1"/>
    </source>
</evidence>
<protein>
    <recommendedName>
        <fullName evidence="3">Phosphoribosyltransferase domain-containing protein</fullName>
    </recommendedName>
</protein>
<dbReference type="GO" id="GO:0000287">
    <property type="term" value="F:magnesium ion binding"/>
    <property type="evidence" value="ECO:0007669"/>
    <property type="project" value="TreeGrafter"/>
</dbReference>
<dbReference type="Gene3D" id="3.40.50.2020">
    <property type="match status" value="1"/>
</dbReference>
<dbReference type="GO" id="GO:0032264">
    <property type="term" value="P:IMP salvage"/>
    <property type="evidence" value="ECO:0007669"/>
    <property type="project" value="TreeGrafter"/>
</dbReference>
<dbReference type="GO" id="GO:0046100">
    <property type="term" value="P:hypoxanthine metabolic process"/>
    <property type="evidence" value="ECO:0007669"/>
    <property type="project" value="TreeGrafter"/>
</dbReference>
<reference evidence="5" key="1">
    <citation type="submission" date="2017-09" db="EMBL/GenBank/DDBJ databases">
        <title>Depth-based differentiation of microbial function through sediment-hosted aquifers and enrichment of novel symbionts in the deep terrestrial subsurface.</title>
        <authorList>
            <person name="Probst A.J."/>
            <person name="Ladd B."/>
            <person name="Jarett J.K."/>
            <person name="Geller-Mcgrath D.E."/>
            <person name="Sieber C.M.K."/>
            <person name="Emerson J.B."/>
            <person name="Anantharaman K."/>
            <person name="Thomas B.C."/>
            <person name="Malmstrom R."/>
            <person name="Stieglmeier M."/>
            <person name="Klingl A."/>
            <person name="Woyke T."/>
            <person name="Ryan C.M."/>
            <person name="Banfield J.F."/>
        </authorList>
    </citation>
    <scope>NUCLEOTIDE SEQUENCE [LARGE SCALE GENOMIC DNA]</scope>
</reference>